<feature type="short sequence motif" description="DGA/G" evidence="4">
    <location>
        <begin position="157"/>
        <end position="159"/>
    </location>
</feature>
<dbReference type="InterPro" id="IPR002641">
    <property type="entry name" value="PNPLA_dom"/>
</dbReference>
<sequence length="307" mass="33525">MTATPRIGLALGTGAARGWAHIGVLRALEERGIRPDIVCGTSIGALVGASWAADDMDRLEEWLRGLSWRDVLGYMDFTLGNGLIQGRRLFEFFRERFEDQPVDQLAVPWGAVATDLHTGMEVWLREGERSTLDAVRASVSLPGLFTPVKHGDRWLVDGGLVNPVPISLCRALGAETVIAVDISSFRLTGPPARRKVAAGKGPRRAEADGWLDNARAWTDRLLEGVGWGSDGQEEEVPSLFEVLSHSINIMQARIARSRMAGDPPDALVKPRMEHVALMDFHRAAEAIEEGRAAVRRADPALEDAGLR</sequence>
<dbReference type="GO" id="GO:0016042">
    <property type="term" value="P:lipid catabolic process"/>
    <property type="evidence" value="ECO:0007669"/>
    <property type="project" value="UniProtKB-UniRule"/>
</dbReference>
<organism evidence="6 7">
    <name type="scientific">Thiohalospira halophila DSM 15071</name>
    <dbReference type="NCBI Taxonomy" id="1123397"/>
    <lineage>
        <taxon>Bacteria</taxon>
        <taxon>Pseudomonadati</taxon>
        <taxon>Pseudomonadota</taxon>
        <taxon>Gammaproteobacteria</taxon>
        <taxon>Thiohalospirales</taxon>
        <taxon>Thiohalospiraceae</taxon>
        <taxon>Thiohalospira</taxon>
    </lineage>
</organism>
<dbReference type="AlphaFoldDB" id="A0A1I1P8M0"/>
<dbReference type="Gene3D" id="3.40.1090.10">
    <property type="entry name" value="Cytosolic phospholipase A2 catalytic domain"/>
    <property type="match status" value="1"/>
</dbReference>
<dbReference type="OrthoDB" id="5290098at2"/>
<gene>
    <name evidence="6" type="ORF">SAMN05660831_00562</name>
</gene>
<accession>A0A1I1P8M0</accession>
<dbReference type="PANTHER" id="PTHR14226">
    <property type="entry name" value="NEUROPATHY TARGET ESTERASE/SWISS CHEESE D.MELANOGASTER"/>
    <property type="match status" value="1"/>
</dbReference>
<dbReference type="EMBL" id="FOMJ01000001">
    <property type="protein sequence ID" value="SFD04008.1"/>
    <property type="molecule type" value="Genomic_DNA"/>
</dbReference>
<evidence type="ECO:0000256" key="3">
    <source>
        <dbReference type="ARBA" id="ARBA00023098"/>
    </source>
</evidence>
<dbReference type="Proteomes" id="UP000198611">
    <property type="component" value="Unassembled WGS sequence"/>
</dbReference>
<dbReference type="STRING" id="1123397.SAMN05660831_00562"/>
<keyword evidence="1 4" id="KW-0378">Hydrolase</keyword>
<evidence type="ECO:0000256" key="2">
    <source>
        <dbReference type="ARBA" id="ARBA00022963"/>
    </source>
</evidence>
<dbReference type="PROSITE" id="PS51635">
    <property type="entry name" value="PNPLA"/>
    <property type="match status" value="1"/>
</dbReference>
<feature type="short sequence motif" description="GXSXG" evidence="4">
    <location>
        <begin position="40"/>
        <end position="44"/>
    </location>
</feature>
<evidence type="ECO:0000256" key="1">
    <source>
        <dbReference type="ARBA" id="ARBA00022801"/>
    </source>
</evidence>
<dbReference type="SUPFAM" id="SSF52151">
    <property type="entry name" value="FabD/lysophospholipase-like"/>
    <property type="match status" value="1"/>
</dbReference>
<evidence type="ECO:0000313" key="6">
    <source>
        <dbReference type="EMBL" id="SFD04008.1"/>
    </source>
</evidence>
<dbReference type="Pfam" id="PF01734">
    <property type="entry name" value="Patatin"/>
    <property type="match status" value="1"/>
</dbReference>
<feature type="active site" description="Proton acceptor" evidence="4">
    <location>
        <position position="157"/>
    </location>
</feature>
<evidence type="ECO:0000259" key="5">
    <source>
        <dbReference type="PROSITE" id="PS51635"/>
    </source>
</evidence>
<reference evidence="6 7" key="1">
    <citation type="submission" date="2016-10" db="EMBL/GenBank/DDBJ databases">
        <authorList>
            <person name="de Groot N.N."/>
        </authorList>
    </citation>
    <scope>NUCLEOTIDE SEQUENCE [LARGE SCALE GENOMIC DNA]</scope>
    <source>
        <strain evidence="6 7">HL3</strain>
    </source>
</reference>
<feature type="active site" description="Nucleophile" evidence="4">
    <location>
        <position position="42"/>
    </location>
</feature>
<keyword evidence="7" id="KW-1185">Reference proteome</keyword>
<comment type="caution">
    <text evidence="4">Lacks conserved residue(s) required for the propagation of feature annotation.</text>
</comment>
<feature type="domain" description="PNPLA" evidence="5">
    <location>
        <begin position="9"/>
        <end position="170"/>
    </location>
</feature>
<proteinExistence type="predicted"/>
<dbReference type="InterPro" id="IPR016035">
    <property type="entry name" value="Acyl_Trfase/lysoPLipase"/>
</dbReference>
<evidence type="ECO:0000313" key="7">
    <source>
        <dbReference type="Proteomes" id="UP000198611"/>
    </source>
</evidence>
<keyword evidence="2 4" id="KW-0442">Lipid degradation</keyword>
<protein>
    <submittedName>
        <fullName evidence="6">NTE family protein</fullName>
    </submittedName>
</protein>
<evidence type="ECO:0000256" key="4">
    <source>
        <dbReference type="PROSITE-ProRule" id="PRU01161"/>
    </source>
</evidence>
<name>A0A1I1P8M0_9GAMM</name>
<dbReference type="InterPro" id="IPR050301">
    <property type="entry name" value="NTE"/>
</dbReference>
<dbReference type="RefSeq" id="WP_093427208.1">
    <property type="nucleotide sequence ID" value="NZ_FOMJ01000001.1"/>
</dbReference>
<dbReference type="NCBIfam" id="NF007623">
    <property type="entry name" value="PRK10279.1"/>
    <property type="match status" value="1"/>
</dbReference>
<dbReference type="GO" id="GO:0016787">
    <property type="term" value="F:hydrolase activity"/>
    <property type="evidence" value="ECO:0007669"/>
    <property type="project" value="UniProtKB-UniRule"/>
</dbReference>
<keyword evidence="3 4" id="KW-0443">Lipid metabolism</keyword>
<dbReference type="PANTHER" id="PTHR14226:SF76">
    <property type="entry name" value="NTE FAMILY PROTEIN RSSA"/>
    <property type="match status" value="1"/>
</dbReference>